<reference evidence="6 7" key="1">
    <citation type="submission" date="2018-01" db="EMBL/GenBank/DDBJ databases">
        <title>Bacillales members from the olive rhizosphere are effective biological control agents against Verticillium dahliae.</title>
        <authorList>
            <person name="Gomez-Lama C."/>
            <person name="Legarda G."/>
            <person name="Ruano-Rosa D."/>
            <person name="Pizarro-Tobias P."/>
            <person name="Valverde-Corredor A."/>
            <person name="Niqui J.L."/>
            <person name="Trivino J.C."/>
            <person name="Roca A."/>
            <person name="Mercado-Blanco J."/>
        </authorList>
    </citation>
    <scope>NUCLEOTIDE SEQUENCE [LARGE SCALE GENOMIC DNA]</scope>
    <source>
        <strain evidence="6 7">PIC167</strain>
    </source>
</reference>
<feature type="binding site" evidence="4">
    <location>
        <position position="302"/>
    </location>
    <ligand>
        <name>allantoate</name>
        <dbReference type="ChEBI" id="CHEBI:17536"/>
    </ligand>
</feature>
<dbReference type="SUPFAM" id="SSF55031">
    <property type="entry name" value="Bacterial exopeptidase dimerisation domain"/>
    <property type="match status" value="1"/>
</dbReference>
<evidence type="ECO:0000256" key="3">
    <source>
        <dbReference type="PIRSR" id="PIRSR001235-1"/>
    </source>
</evidence>
<feature type="binding site" evidence="4">
    <location>
        <position position="289"/>
    </location>
    <ligand>
        <name>allantoate</name>
        <dbReference type="ChEBI" id="CHEBI:17536"/>
    </ligand>
</feature>
<dbReference type="InterPro" id="IPR036264">
    <property type="entry name" value="Bact_exopeptidase_dim_dom"/>
</dbReference>
<evidence type="ECO:0000259" key="5">
    <source>
        <dbReference type="Pfam" id="PF07687"/>
    </source>
</evidence>
<dbReference type="EMBL" id="PNXQ01000015">
    <property type="protein sequence ID" value="TKH42572.1"/>
    <property type="molecule type" value="Genomic_DNA"/>
</dbReference>
<organism evidence="6 7">
    <name type="scientific">Paenibacillus terrae</name>
    <dbReference type="NCBI Taxonomy" id="159743"/>
    <lineage>
        <taxon>Bacteria</taxon>
        <taxon>Bacillati</taxon>
        <taxon>Bacillota</taxon>
        <taxon>Bacilli</taxon>
        <taxon>Bacillales</taxon>
        <taxon>Paenibacillaceae</taxon>
        <taxon>Paenibacillus</taxon>
    </lineage>
</organism>
<feature type="binding site" evidence="4">
    <location>
        <position position="229"/>
    </location>
    <ligand>
        <name>allantoate</name>
        <dbReference type="ChEBI" id="CHEBI:17536"/>
    </ligand>
</feature>
<dbReference type="GO" id="GO:0046872">
    <property type="term" value="F:metal ion binding"/>
    <property type="evidence" value="ECO:0007669"/>
    <property type="project" value="UniProtKB-KW"/>
</dbReference>
<dbReference type="PANTHER" id="PTHR32494:SF5">
    <property type="entry name" value="ALLANTOATE AMIDOHYDROLASE"/>
    <property type="match status" value="1"/>
</dbReference>
<dbReference type="CDD" id="cd03884">
    <property type="entry name" value="M20_bAS"/>
    <property type="match status" value="1"/>
</dbReference>
<dbReference type="NCBIfam" id="NF006771">
    <property type="entry name" value="PRK09290.1-5"/>
    <property type="match status" value="1"/>
</dbReference>
<name>A0A4U2PSC7_9BACL</name>
<evidence type="ECO:0000256" key="1">
    <source>
        <dbReference type="ARBA" id="ARBA00006153"/>
    </source>
</evidence>
<comment type="caution">
    <text evidence="6">The sequence shown here is derived from an EMBL/GenBank/DDBJ whole genome shotgun (WGS) entry which is preliminary data.</text>
</comment>
<comment type="cofactor">
    <cofactor evidence="3">
        <name>Zn(2+)</name>
        <dbReference type="ChEBI" id="CHEBI:29105"/>
    </cofactor>
    <text evidence="3">Binds 2 Zn(2+) ions per subunit.</text>
</comment>
<dbReference type="Pfam" id="PF07687">
    <property type="entry name" value="M20_dimer"/>
    <property type="match status" value="1"/>
</dbReference>
<comment type="similarity">
    <text evidence="1">Belongs to the peptidase M20 family.</text>
</comment>
<proteinExistence type="inferred from homology"/>
<dbReference type="AlphaFoldDB" id="A0A4U2PSC7"/>
<keyword evidence="2 6" id="KW-0378">Hydrolase</keyword>
<dbReference type="Gene3D" id="3.30.70.360">
    <property type="match status" value="1"/>
</dbReference>
<keyword evidence="3" id="KW-0862">Zinc</keyword>
<dbReference type="InterPro" id="IPR011650">
    <property type="entry name" value="Peptidase_M20_dimer"/>
</dbReference>
<feature type="binding site" evidence="3">
    <location>
        <position position="106"/>
    </location>
    <ligand>
        <name>Zn(2+)</name>
        <dbReference type="ChEBI" id="CHEBI:29105"/>
        <label>1</label>
    </ligand>
</feature>
<gene>
    <name evidence="6" type="ORF">C1I60_17390</name>
</gene>
<dbReference type="PIRSF" id="PIRSF001235">
    <property type="entry name" value="Amidase_carbamoylase"/>
    <property type="match status" value="1"/>
</dbReference>
<evidence type="ECO:0000313" key="7">
    <source>
        <dbReference type="Proteomes" id="UP000308114"/>
    </source>
</evidence>
<accession>A0A4U2PSC7</accession>
<dbReference type="Gene3D" id="3.40.630.10">
    <property type="entry name" value="Zn peptidases"/>
    <property type="match status" value="1"/>
</dbReference>
<sequence length="433" mass="47136">MVNNVIPRLPQELPDINRLAASIEETLHWLSEYGADGGGGITRFLYSNSWKQAQTALNDRMKQAGLKVYFDEVGNLYGRIEGTEPNRGTILTGSHIDTVINGGKYDGAFGIAAGLAALQFLLERYGRPKCNLEIVSFCEEEGSRFPLTYWGSGNVSGRYSVDQVPEICDSEGVSLREAMMSAGFGSKAGRAAKRDDIQAFIELHIEQGKVLEREEKGIGVVKGIVGQKRFTCEVTGEANHAGTTPMALRRDALAGVSEMVQLLEGLAQSYGSPMVATVGSLEVIPGLSNVIPGKVTFTLDVRHSESMELSAFCQAVKISFEEVAARRGLMLALSQWMNAEPVMMDVELTRMVEHICMHRNLSFLSMFSGAGHDTQVMQSVCPTALVFVPSRGGISHSPDEYTSTKELAAGVSVLTDLLYVLAYDRGERFENVS</sequence>
<feature type="binding site" evidence="3">
    <location>
        <position position="95"/>
    </location>
    <ligand>
        <name>Zn(2+)</name>
        <dbReference type="ChEBI" id="CHEBI:29105"/>
        <label>1</label>
    </ligand>
</feature>
<keyword evidence="3" id="KW-0479">Metal-binding</keyword>
<feature type="binding site" evidence="3">
    <location>
        <position position="396"/>
    </location>
    <ligand>
        <name>Zn(2+)</name>
        <dbReference type="ChEBI" id="CHEBI:29105"/>
        <label>2</label>
    </ligand>
</feature>
<feature type="binding site" evidence="3">
    <location>
        <position position="141"/>
    </location>
    <ligand>
        <name>Zn(2+)</name>
        <dbReference type="ChEBI" id="CHEBI:29105"/>
        <label>2</label>
    </ligand>
</feature>
<dbReference type="GO" id="GO:0016813">
    <property type="term" value="F:hydrolase activity, acting on carbon-nitrogen (but not peptide) bonds, in linear amidines"/>
    <property type="evidence" value="ECO:0007669"/>
    <property type="project" value="InterPro"/>
</dbReference>
<dbReference type="InterPro" id="IPR002933">
    <property type="entry name" value="Peptidase_M20"/>
</dbReference>
<dbReference type="NCBIfam" id="NF006768">
    <property type="entry name" value="PRK09290.1-1"/>
    <property type="match status" value="1"/>
</dbReference>
<dbReference type="PANTHER" id="PTHR32494">
    <property type="entry name" value="ALLANTOATE DEIMINASE-RELATED"/>
    <property type="match status" value="1"/>
</dbReference>
<feature type="binding site" evidence="3">
    <location>
        <position position="106"/>
    </location>
    <ligand>
        <name>Zn(2+)</name>
        <dbReference type="ChEBI" id="CHEBI:29105"/>
        <label>2</label>
    </ligand>
</feature>
<evidence type="ECO:0000313" key="6">
    <source>
        <dbReference type="EMBL" id="TKH42572.1"/>
    </source>
</evidence>
<dbReference type="Pfam" id="PF01546">
    <property type="entry name" value="Peptidase_M20"/>
    <property type="match status" value="1"/>
</dbReference>
<dbReference type="NCBIfam" id="TIGR01879">
    <property type="entry name" value="hydantase"/>
    <property type="match status" value="1"/>
</dbReference>
<dbReference type="Proteomes" id="UP000308114">
    <property type="component" value="Unassembled WGS sequence"/>
</dbReference>
<dbReference type="InterPro" id="IPR010158">
    <property type="entry name" value="Amidase_Cbmase"/>
</dbReference>
<protein>
    <submittedName>
        <fullName evidence="6">Allantoate amidohydrolase</fullName>
    </submittedName>
</protein>
<feature type="binding site" evidence="3">
    <location>
        <position position="204"/>
    </location>
    <ligand>
        <name>Zn(2+)</name>
        <dbReference type="ChEBI" id="CHEBI:29105"/>
        <label>1</label>
    </ligand>
</feature>
<dbReference type="SUPFAM" id="SSF53187">
    <property type="entry name" value="Zn-dependent exopeptidases"/>
    <property type="match status" value="1"/>
</dbReference>
<feature type="domain" description="Peptidase M20 dimerisation" evidence="5">
    <location>
        <begin position="225"/>
        <end position="317"/>
    </location>
</feature>
<evidence type="ECO:0000256" key="2">
    <source>
        <dbReference type="ARBA" id="ARBA00022801"/>
    </source>
</evidence>
<evidence type="ECO:0000256" key="4">
    <source>
        <dbReference type="PIRSR" id="PIRSR001235-2"/>
    </source>
</evidence>